<comment type="cofactor">
    <cofactor evidence="1">
        <name>FAD</name>
        <dbReference type="ChEBI" id="CHEBI:57692"/>
    </cofactor>
</comment>
<dbReference type="SUPFAM" id="SSF160996">
    <property type="entry name" value="HI0933 insert domain-like"/>
    <property type="match status" value="1"/>
</dbReference>
<dbReference type="InterPro" id="IPR055178">
    <property type="entry name" value="RsdA/BaiN/AoA(So)-like_dom"/>
</dbReference>
<dbReference type="NCBIfam" id="TIGR00275">
    <property type="entry name" value="aminoacetone oxidase family FAD-binding enzyme"/>
    <property type="match status" value="1"/>
</dbReference>
<dbReference type="EMBL" id="WAIE01000003">
    <property type="protein sequence ID" value="KAB1441906.1"/>
    <property type="molecule type" value="Genomic_DNA"/>
</dbReference>
<dbReference type="InterPro" id="IPR004792">
    <property type="entry name" value="BaiN-like"/>
</dbReference>
<comment type="caution">
    <text evidence="6">The sequence shown here is derived from an EMBL/GenBank/DDBJ whole genome shotgun (WGS) entry which is preliminary data.</text>
</comment>
<dbReference type="InterPro" id="IPR036188">
    <property type="entry name" value="FAD/NAD-bd_sf"/>
</dbReference>
<dbReference type="Proteomes" id="UP000438699">
    <property type="component" value="Unassembled WGS sequence"/>
</dbReference>
<protein>
    <submittedName>
        <fullName evidence="6">Aminoacetone oxidase family FAD-binding enzyme</fullName>
    </submittedName>
</protein>
<dbReference type="Gene3D" id="3.50.50.60">
    <property type="entry name" value="FAD/NAD(P)-binding domain"/>
    <property type="match status" value="1"/>
</dbReference>
<evidence type="ECO:0000259" key="4">
    <source>
        <dbReference type="Pfam" id="PF03486"/>
    </source>
</evidence>
<evidence type="ECO:0000313" key="6">
    <source>
        <dbReference type="EMBL" id="KAB1441906.1"/>
    </source>
</evidence>
<dbReference type="OrthoDB" id="9773233at2"/>
<reference evidence="6 7" key="1">
    <citation type="journal article" date="2017" name="Int. J. Syst. Evol. Microbiol.">
        <title>Desulfovibrio senegalensis sp. nov., a mesophilic sulfate reducer isolated from marine sediment.</title>
        <authorList>
            <person name="Thioye A."/>
            <person name="Gam Z.B.A."/>
            <person name="Mbengue M."/>
            <person name="Cayol J.L."/>
            <person name="Joseph-Bartoli M."/>
            <person name="Toure-Kane C."/>
            <person name="Labat M."/>
        </authorList>
    </citation>
    <scope>NUCLEOTIDE SEQUENCE [LARGE SCALE GENOMIC DNA]</scope>
    <source>
        <strain evidence="6 7">DSM 101509</strain>
    </source>
</reference>
<evidence type="ECO:0000256" key="3">
    <source>
        <dbReference type="ARBA" id="ARBA00022827"/>
    </source>
</evidence>
<dbReference type="InterPro" id="IPR023166">
    <property type="entry name" value="BaiN-like_dom_sf"/>
</dbReference>
<proteinExistence type="predicted"/>
<accession>A0A6N6N269</accession>
<dbReference type="SUPFAM" id="SSF51905">
    <property type="entry name" value="FAD/NAD(P)-binding domain"/>
    <property type="match status" value="1"/>
</dbReference>
<gene>
    <name evidence="6" type="ORF">F8A88_08655</name>
</gene>
<organism evidence="6 7">
    <name type="scientific">Pseudodesulfovibrio senegalensis</name>
    <dbReference type="NCBI Taxonomy" id="1721087"/>
    <lineage>
        <taxon>Bacteria</taxon>
        <taxon>Pseudomonadati</taxon>
        <taxon>Thermodesulfobacteriota</taxon>
        <taxon>Desulfovibrionia</taxon>
        <taxon>Desulfovibrionales</taxon>
        <taxon>Desulfovibrionaceae</taxon>
    </lineage>
</organism>
<dbReference type="PANTHER" id="PTHR42887">
    <property type="entry name" value="OS12G0638800 PROTEIN"/>
    <property type="match status" value="1"/>
</dbReference>
<dbReference type="PRINTS" id="PR00411">
    <property type="entry name" value="PNDRDTASEI"/>
</dbReference>
<dbReference type="InterPro" id="IPR057661">
    <property type="entry name" value="RsdA/BaiN/AoA(So)_Rossmann"/>
</dbReference>
<dbReference type="PANTHER" id="PTHR42887:SF2">
    <property type="entry name" value="OS12G0638800 PROTEIN"/>
    <property type="match status" value="1"/>
</dbReference>
<evidence type="ECO:0000256" key="1">
    <source>
        <dbReference type="ARBA" id="ARBA00001974"/>
    </source>
</evidence>
<dbReference type="Pfam" id="PF22780">
    <property type="entry name" value="HI0933_like_1st"/>
    <property type="match status" value="1"/>
</dbReference>
<keyword evidence="3" id="KW-0274">FAD</keyword>
<dbReference type="Gene3D" id="2.40.30.10">
    <property type="entry name" value="Translation factors"/>
    <property type="match status" value="1"/>
</dbReference>
<name>A0A6N6N269_9BACT</name>
<feature type="domain" description="RsdA/BaiN/AoA(So)-like Rossmann fold-like" evidence="4">
    <location>
        <begin position="5"/>
        <end position="387"/>
    </location>
</feature>
<evidence type="ECO:0000259" key="5">
    <source>
        <dbReference type="Pfam" id="PF22780"/>
    </source>
</evidence>
<sequence length="390" mass="41797">MTQQDVIILGAGASGLYCGLHAARQGLSVTLVDHGPKPGRKVRIAGGGRCNFTNLHTSAEHFISANPHFCKSALARHTPWDVVAFFAEHGIGYEEKADGQLFSDSGGGRVAGVLAEQCHRAGARILCERSIDSVQGTGPFMVKTDRETLCAPRLVLALGGKSWPQAGASGLGYDLARQFGLQVTPLRPGLVSLVLGGEQGALCRRLAGVALPATVHCAGREFADDLLFTHKGVSGPAVMRAASLWTKGASVVVNLLPGVDLDRDIQDNRTRSLMLRNYLQSLLPKRMILELLPKDFLETPISQISNKLRQDISRRIHHWEFVPQATEGWRKAEVTVGGVDTAQISSKTMEAKAVPGLYVPGELLDVTGDLGGHNLHWAWASGHAAAMSMV</sequence>
<evidence type="ECO:0000256" key="2">
    <source>
        <dbReference type="ARBA" id="ARBA00022630"/>
    </source>
</evidence>
<evidence type="ECO:0000313" key="7">
    <source>
        <dbReference type="Proteomes" id="UP000438699"/>
    </source>
</evidence>
<dbReference type="Pfam" id="PF03486">
    <property type="entry name" value="HI0933_like"/>
    <property type="match status" value="1"/>
</dbReference>
<dbReference type="AlphaFoldDB" id="A0A6N6N269"/>
<keyword evidence="2" id="KW-0285">Flavoprotein</keyword>
<dbReference type="Gene3D" id="1.10.8.260">
    <property type="entry name" value="HI0933 insert domain-like"/>
    <property type="match status" value="1"/>
</dbReference>
<feature type="domain" description="RsdA/BaiN/AoA(So)-like insert" evidence="5">
    <location>
        <begin position="187"/>
        <end position="334"/>
    </location>
</feature>
<keyword evidence="7" id="KW-1185">Reference proteome</keyword>